<keyword evidence="2" id="KW-1185">Reference proteome</keyword>
<gene>
    <name evidence="1" type="ORF">RHMOL_Rhmol05G0300000</name>
</gene>
<comment type="caution">
    <text evidence="1">The sequence shown here is derived from an EMBL/GenBank/DDBJ whole genome shotgun (WGS) entry which is preliminary data.</text>
</comment>
<accession>A0ACC0NWX2</accession>
<protein>
    <submittedName>
        <fullName evidence="1">Uncharacterized protein</fullName>
    </submittedName>
</protein>
<evidence type="ECO:0000313" key="2">
    <source>
        <dbReference type="Proteomes" id="UP001062846"/>
    </source>
</evidence>
<dbReference type="Proteomes" id="UP001062846">
    <property type="component" value="Chromosome 5"/>
</dbReference>
<sequence length="432" mass="49203">MGGSQSTVPRTASNLPLDIIIEILSRLPVETLMRFESVCKTWYDLIKTPHFISKHLQTHSTLNSTSLLVTNNNCETDTHQISLLSNDGLNNGPISLDLPFLNGRINEYTGMNYSYFYIVGICNGLVCIHFSPYVYPLIICNPSTRQFQEIPNEVDYNAYETVKRVSLGFGFHPSANDYKLIRIVLYSTPIRKYNIRADLYVMSTNTWTEIDFNKLSLFLGEMNESGEYDRIVQIAGSPATTLNGVFYWPARIFPTYQVVVMSFDVGNEVFRRIRTPKCLHRILNLTNWALTELDCTIALVVSPDERSFEVWVLNENESCWSNQIKVGPFPRIASDMIMGYEVGGHITVVGGGENGELLVTEHKYSGELKLFSYNAKTRKTMDLYCGKVPYRSSVYLYAGTLLPVIKTNEIVLNKWNKDGKALNLRKILRWDL</sequence>
<organism evidence="1 2">
    <name type="scientific">Rhododendron molle</name>
    <name type="common">Chinese azalea</name>
    <name type="synonym">Azalea mollis</name>
    <dbReference type="NCBI Taxonomy" id="49168"/>
    <lineage>
        <taxon>Eukaryota</taxon>
        <taxon>Viridiplantae</taxon>
        <taxon>Streptophyta</taxon>
        <taxon>Embryophyta</taxon>
        <taxon>Tracheophyta</taxon>
        <taxon>Spermatophyta</taxon>
        <taxon>Magnoliopsida</taxon>
        <taxon>eudicotyledons</taxon>
        <taxon>Gunneridae</taxon>
        <taxon>Pentapetalae</taxon>
        <taxon>asterids</taxon>
        <taxon>Ericales</taxon>
        <taxon>Ericaceae</taxon>
        <taxon>Ericoideae</taxon>
        <taxon>Rhodoreae</taxon>
        <taxon>Rhododendron</taxon>
    </lineage>
</organism>
<evidence type="ECO:0000313" key="1">
    <source>
        <dbReference type="EMBL" id="KAI8557003.1"/>
    </source>
</evidence>
<proteinExistence type="predicted"/>
<name>A0ACC0NWX2_RHOML</name>
<dbReference type="EMBL" id="CM046392">
    <property type="protein sequence ID" value="KAI8557003.1"/>
    <property type="molecule type" value="Genomic_DNA"/>
</dbReference>
<reference evidence="1" key="1">
    <citation type="submission" date="2022-02" db="EMBL/GenBank/DDBJ databases">
        <title>Plant Genome Project.</title>
        <authorList>
            <person name="Zhang R.-G."/>
        </authorList>
    </citation>
    <scope>NUCLEOTIDE SEQUENCE</scope>
    <source>
        <strain evidence="1">AT1</strain>
    </source>
</reference>